<reference evidence="2" key="1">
    <citation type="submission" date="2025-08" db="UniProtKB">
        <authorList>
            <consortium name="RefSeq"/>
        </authorList>
    </citation>
    <scope>IDENTIFICATION</scope>
</reference>
<protein>
    <submittedName>
        <fullName evidence="2">Coiled-coil domain-containing protein R3HCC1L isoform X1</fullName>
    </submittedName>
</protein>
<evidence type="ECO:0000313" key="2">
    <source>
        <dbReference type="RefSeq" id="XP_073934669.1"/>
    </source>
</evidence>
<dbReference type="Proteomes" id="UP001732720">
    <property type="component" value="Chromosome 7"/>
</dbReference>
<sequence>MQQAAERCRVRAKRPDMALYVPKARRGTSLLRTGDKEKSCGPPDSVVKEEQKEGCLSQKDIFGDKSEAQTLSINPDRKDYNYREAKKSSSKLRKDMCLPKRNKDKGCTKRRTPESKEVSSQEHQQVVPSAGIISSIPLQRYFKPKEMECLEVETIDMTEHEEVLLSQSYSEISDVQVLNKPFQNVELCNFSRHELNEETFEDKNLESRIETDAKVVELLPQFPRVFTAVLKPESMIAPVKLSSDSEIVQEGMQTSDSMLKLSNGSITAISVPRSPGDVIDQTCIDFEAKNVGDRANSTGFVLGQKGIDSVPETRGHISHEMAVVSKLKSTNDIDPTVIRECEKIDSTVDELHGKYEPFDTAVLAHETDTDNGCKRAGDSTSKACMMDITGAVCGHTTLGSSCIVGVRLSDETCSDTSSFSKCIEMSTDAALLHVSKSKNDSENVSRLTACSDIYAESISSSFTASTGKWTESLSTFQDCASSLPIKKIADSNCDTFLDSELSVTNGTKVLSENALGNDLDYTGDITEALCGLRTTEEFKTKEQDDSKNVEFGISFPDEELSMETSMELQANETSHIQGSTANEESWESMFNDDGDCVDPRLLQELSGNMKNRESIQEPRFDYYNHQVPDIDLSECEFPHVIEIYDFPQEFRTEDLLRVFCSYQKKGFDIKWVDDTHALGVFSSPVTARDALGIKHTMVKIRPLSQATRAAKAKARAYAEFLQPAKERPETSAALARRLVISALGVRSKQSKTEREAELKKLQEARERKRLEAKQREDIWEGRDQSAV</sequence>
<name>A0AC58MZ25_CASCN</name>
<keyword evidence="1" id="KW-1185">Reference proteome</keyword>
<organism evidence="1 2">
    <name type="scientific">Castor canadensis</name>
    <name type="common">American beaver</name>
    <dbReference type="NCBI Taxonomy" id="51338"/>
    <lineage>
        <taxon>Eukaryota</taxon>
        <taxon>Metazoa</taxon>
        <taxon>Chordata</taxon>
        <taxon>Craniata</taxon>
        <taxon>Vertebrata</taxon>
        <taxon>Euteleostomi</taxon>
        <taxon>Mammalia</taxon>
        <taxon>Eutheria</taxon>
        <taxon>Euarchontoglires</taxon>
        <taxon>Glires</taxon>
        <taxon>Rodentia</taxon>
        <taxon>Castorimorpha</taxon>
        <taxon>Castoridae</taxon>
        <taxon>Castor</taxon>
    </lineage>
</organism>
<proteinExistence type="predicted"/>
<gene>
    <name evidence="2" type="primary">R3hcc1l</name>
</gene>
<accession>A0AC58MZ25</accession>
<dbReference type="RefSeq" id="XP_073934669.1">
    <property type="nucleotide sequence ID" value="XM_074078568.1"/>
</dbReference>
<evidence type="ECO:0000313" key="1">
    <source>
        <dbReference type="Proteomes" id="UP001732720"/>
    </source>
</evidence>